<evidence type="ECO:0000256" key="1">
    <source>
        <dbReference type="ARBA" id="ARBA00004906"/>
    </source>
</evidence>
<dbReference type="OrthoDB" id="534632at2759"/>
<organism evidence="6 7">
    <name type="scientific">Tetrabaena socialis</name>
    <dbReference type="NCBI Taxonomy" id="47790"/>
    <lineage>
        <taxon>Eukaryota</taxon>
        <taxon>Viridiplantae</taxon>
        <taxon>Chlorophyta</taxon>
        <taxon>core chlorophytes</taxon>
        <taxon>Chlorophyceae</taxon>
        <taxon>CS clade</taxon>
        <taxon>Chlamydomonadales</taxon>
        <taxon>Tetrabaenaceae</taxon>
        <taxon>Tetrabaena</taxon>
    </lineage>
</organism>
<dbReference type="InterPro" id="IPR000210">
    <property type="entry name" value="BTB/POZ_dom"/>
</dbReference>
<gene>
    <name evidence="6" type="ORF">TSOC_003646</name>
</gene>
<dbReference type="InterPro" id="IPR011042">
    <property type="entry name" value="6-blade_b-propeller_TolB-like"/>
</dbReference>
<dbReference type="SUPFAM" id="SSF101898">
    <property type="entry name" value="NHL repeat"/>
    <property type="match status" value="1"/>
</dbReference>
<keyword evidence="3" id="KW-0040">ANK repeat</keyword>
<dbReference type="SMART" id="SM00225">
    <property type="entry name" value="BTB"/>
    <property type="match status" value="2"/>
</dbReference>
<dbReference type="Proteomes" id="UP000236333">
    <property type="component" value="Unassembled WGS sequence"/>
</dbReference>
<dbReference type="Gene3D" id="2.120.10.30">
    <property type="entry name" value="TolB, C-terminal domain"/>
    <property type="match status" value="3"/>
</dbReference>
<comment type="caution">
    <text evidence="6">The sequence shown here is derived from an EMBL/GenBank/DDBJ whole genome shotgun (WGS) entry which is preliminary data.</text>
</comment>
<evidence type="ECO:0000256" key="4">
    <source>
        <dbReference type="SAM" id="MobiDB-lite"/>
    </source>
</evidence>
<dbReference type="GO" id="GO:0005737">
    <property type="term" value="C:cytoplasm"/>
    <property type="evidence" value="ECO:0007669"/>
    <property type="project" value="TreeGrafter"/>
</dbReference>
<dbReference type="Pfam" id="PF00651">
    <property type="entry name" value="BTB"/>
    <property type="match status" value="2"/>
</dbReference>
<accession>A0A2J8AAW4</accession>
<dbReference type="PANTHER" id="PTHR46231">
    <property type="entry name" value="ANKYRIN REPEAT AND BTB/POZ DOMAIN-CONTAINING PROTEIN 1"/>
    <property type="match status" value="1"/>
</dbReference>
<dbReference type="GO" id="GO:0000151">
    <property type="term" value="C:ubiquitin ligase complex"/>
    <property type="evidence" value="ECO:0007669"/>
    <property type="project" value="TreeGrafter"/>
</dbReference>
<evidence type="ECO:0000313" key="6">
    <source>
        <dbReference type="EMBL" id="PNH09664.1"/>
    </source>
</evidence>
<dbReference type="SUPFAM" id="SSF54695">
    <property type="entry name" value="POZ domain"/>
    <property type="match status" value="2"/>
</dbReference>
<dbReference type="InterPro" id="IPR011333">
    <property type="entry name" value="SKP1/BTB/POZ_sf"/>
</dbReference>
<evidence type="ECO:0000259" key="5">
    <source>
        <dbReference type="PROSITE" id="PS50097"/>
    </source>
</evidence>
<feature type="domain" description="BTB" evidence="5">
    <location>
        <begin position="832"/>
        <end position="899"/>
    </location>
</feature>
<dbReference type="AlphaFoldDB" id="A0A2J8AAW4"/>
<comment type="pathway">
    <text evidence="1">Protein modification; protein ubiquitination.</text>
</comment>
<dbReference type="EMBL" id="PGGS01000082">
    <property type="protein sequence ID" value="PNH09664.1"/>
    <property type="molecule type" value="Genomic_DNA"/>
</dbReference>
<proteinExistence type="predicted"/>
<keyword evidence="2" id="KW-0677">Repeat</keyword>
<evidence type="ECO:0000256" key="2">
    <source>
        <dbReference type="ARBA" id="ARBA00022737"/>
    </source>
</evidence>
<dbReference type="InterPro" id="IPR044515">
    <property type="entry name" value="ABTB1"/>
</dbReference>
<reference evidence="6 7" key="1">
    <citation type="journal article" date="2017" name="Mol. Biol. Evol.">
        <title>The 4-celled Tetrabaena socialis nuclear genome reveals the essential components for genetic control of cell number at the origin of multicellularity in the volvocine lineage.</title>
        <authorList>
            <person name="Featherston J."/>
            <person name="Arakaki Y."/>
            <person name="Hanschen E.R."/>
            <person name="Ferris P.J."/>
            <person name="Michod R.E."/>
            <person name="Olson B.J.S.C."/>
            <person name="Nozaki H."/>
            <person name="Durand P.M."/>
        </authorList>
    </citation>
    <scope>NUCLEOTIDE SEQUENCE [LARGE SCALE GENOMIC DNA]</scope>
    <source>
        <strain evidence="6 7">NIES-571</strain>
    </source>
</reference>
<evidence type="ECO:0000256" key="3">
    <source>
        <dbReference type="ARBA" id="ARBA00023043"/>
    </source>
</evidence>
<feature type="domain" description="BTB" evidence="5">
    <location>
        <begin position="311"/>
        <end position="378"/>
    </location>
</feature>
<dbReference type="CDD" id="cd18186">
    <property type="entry name" value="BTB_POZ_ZBTB_KLHL-like"/>
    <property type="match status" value="1"/>
</dbReference>
<dbReference type="PROSITE" id="PS50097">
    <property type="entry name" value="BTB"/>
    <property type="match status" value="2"/>
</dbReference>
<dbReference type="PANTHER" id="PTHR46231:SF1">
    <property type="entry name" value="ANKYRIN REPEAT AND BTB_POZ DOMAIN-CONTAINING PROTEIN 1"/>
    <property type="match status" value="1"/>
</dbReference>
<dbReference type="Gene3D" id="3.30.710.10">
    <property type="entry name" value="Potassium Channel Kv1.1, Chain A"/>
    <property type="match status" value="2"/>
</dbReference>
<feature type="region of interest" description="Disordered" evidence="4">
    <location>
        <begin position="74"/>
        <end position="110"/>
    </location>
</feature>
<name>A0A2J8AAW4_9CHLO</name>
<protein>
    <submittedName>
        <fullName evidence="6">BTB/POZ domain-containing protein 9</fullName>
    </submittedName>
</protein>
<keyword evidence="7" id="KW-1185">Reference proteome</keyword>
<evidence type="ECO:0000313" key="7">
    <source>
        <dbReference type="Proteomes" id="UP000236333"/>
    </source>
</evidence>
<sequence length="1000" mass="103938">MTSAALLVPAPNVRAVVSRPALPGARGLQVLVACDLGLCPLLGLDGEGDVGLGPALRLTGSATFDPVRRCRLRSAQQAHRPGRERRPDQHRQQQRLLAAGGPAGRAGPARRRLAAGQSGLIYIADVLDSNRCYIRQLQHLGDEDGGIKVTTLTSSSIASPPPCALSCCPASGAPLLYASDRSVLSRVSPGSGEAVFAGDAGDSSLRDGPAASARFCNIRDLVADGAGNTFIMDAGQLRVMRADDGAVSTLRLPRLPDASSTRLAVLHGGRLAMYSVYNSKVLLLQQQVLCSPIPSLAEDFGALLDDAASTSDVTVTAGGITFPAHRCILAARCLYFKQLFAGGFADSAAREITLPDTEGPAFAAILRHLYTGATSHLQGREVLRPVAVLADRLLLPALSTHAQQQLLAAVTPASVAAELVWAEGAGLEGLLGRLEAYFAAHFREVAQDAAGSLEELAAAASPGLMGRLLVAAGRASPRVMISSALWVPAPNVRAVVSRPAQPGARDAQGLQQALVACDLGLCPLLGLNGEGDVRLGPPLRLTGSATFNSKHVLDAIYDPHSRCIVLAFSIDSSNACVLLAGRPGERGLRDGAGDAARFWSPKRLAAGRAGTIYIADELDVCCYIRQLQQLGSEGGGAGGITVTSLTSSSFARPPCALSCCPASGAPLLYASQRSVLSRVSPGGGSEVVAGGGTGSFHRDGPLKAAFFCNIRDMVADGAGNTFIVDAGRLRVMRAGDGAVSTLRLPEPAAQIPDRPSSRLAVLPGGRLVMYGIDDHELLWLQQQQHNHHHHQHHQQLVLGSDAGKLQQPDGCCPALSLAQDFGALLDDAAGTSDVTVTAGGRTFPAHRCILAARCPYFKQLFASGFADSAAREIALPGAEGPAVAAILRHLYTGATSHLQGRGLLRQVAVLADRLLLPVLSTHAQEQLLEAVTPASVAAELVWAEEVGLEGLLGRLEAYFAAHVREVAQGAAGSLDELAAAASPGLMGRLLVAVGRASPRV</sequence>